<keyword evidence="2" id="KW-0229">DNA integration</keyword>
<sequence length="411" mass="45826">MRSANKLSALAVTKATKPGLYGDGHGLYLQIAIGGSKSWLFRFQRDGRARKMGLGPIHTVSLAMAREKALECRRKLLDGIDPIDQRQEAEQERKLAKLKGMSFREAAERYIAANKAGWKNAKHAAQWTATLEAYAFPVFGTIDVAAVDVGLVLKVLEPIWTTKAETASRVRGRIESVLDWATARKYRQGENPARWKGHLDHILPARSKVQKVKHHAALPYAEVAGFVSELRQADGIGARALEFAILTAGRTGEVVGARWDEFDIEAKLWIVPAERMKASRQHRVPLSDSALAILDALPREKDNPHVFIGDRRGRPLSNMALLMTLRRMERGEITAHGFRSTFRDWAAETTAYPSDMVEMALAHTVGNKVEAAYRRGDLFEKRRRLMADWATYCGRPTPAGEVVKLRGKADA</sequence>
<dbReference type="InterPro" id="IPR050808">
    <property type="entry name" value="Phage_Integrase"/>
</dbReference>
<evidence type="ECO:0000259" key="6">
    <source>
        <dbReference type="PROSITE" id="PS51898"/>
    </source>
</evidence>
<dbReference type="Gene3D" id="1.10.443.10">
    <property type="entry name" value="Intergrase catalytic core"/>
    <property type="match status" value="1"/>
</dbReference>
<dbReference type="InterPro" id="IPR010998">
    <property type="entry name" value="Integrase_recombinase_N"/>
</dbReference>
<dbReference type="GO" id="GO:0003677">
    <property type="term" value="F:DNA binding"/>
    <property type="evidence" value="ECO:0007669"/>
    <property type="project" value="UniProtKB-UniRule"/>
</dbReference>
<dbReference type="AlphaFoldDB" id="A0A7V7TWX9"/>
<dbReference type="PANTHER" id="PTHR30629:SF2">
    <property type="entry name" value="PROPHAGE INTEGRASE INTS-RELATED"/>
    <property type="match status" value="1"/>
</dbReference>
<dbReference type="Proteomes" id="UP000432089">
    <property type="component" value="Unassembled WGS sequence"/>
</dbReference>
<gene>
    <name evidence="8" type="ORF">F6X38_09650</name>
</gene>
<dbReference type="InterPro" id="IPR038488">
    <property type="entry name" value="Integrase_DNA-bd_sf"/>
</dbReference>
<keyword evidence="4" id="KW-0233">DNA recombination</keyword>
<dbReference type="InterPro" id="IPR013762">
    <property type="entry name" value="Integrase-like_cat_sf"/>
</dbReference>
<name>A0A7V7TWX9_9HYPH</name>
<comment type="caution">
    <text evidence="8">The sequence shown here is derived from an EMBL/GenBank/DDBJ whole genome shotgun (WGS) entry which is preliminary data.</text>
</comment>
<dbReference type="Gene3D" id="1.10.150.130">
    <property type="match status" value="1"/>
</dbReference>
<comment type="similarity">
    <text evidence="1">Belongs to the 'phage' integrase family.</text>
</comment>
<dbReference type="CDD" id="cd00801">
    <property type="entry name" value="INT_P4_C"/>
    <property type="match status" value="1"/>
</dbReference>
<feature type="domain" description="Tyr recombinase" evidence="6">
    <location>
        <begin position="213"/>
        <end position="388"/>
    </location>
</feature>
<organism evidence="8 9">
    <name type="scientific">Plantimonas leprariae</name>
    <dbReference type="NCBI Taxonomy" id="2615207"/>
    <lineage>
        <taxon>Bacteria</taxon>
        <taxon>Pseudomonadati</taxon>
        <taxon>Pseudomonadota</taxon>
        <taxon>Alphaproteobacteria</taxon>
        <taxon>Hyphomicrobiales</taxon>
        <taxon>Aurantimonadaceae</taxon>
        <taxon>Plantimonas</taxon>
    </lineage>
</organism>
<dbReference type="Gene3D" id="3.30.160.390">
    <property type="entry name" value="Integrase, DNA-binding domain"/>
    <property type="match status" value="1"/>
</dbReference>
<dbReference type="InterPro" id="IPR011010">
    <property type="entry name" value="DNA_brk_join_enz"/>
</dbReference>
<dbReference type="RefSeq" id="WP_150969520.1">
    <property type="nucleotide sequence ID" value="NZ_VZDO01000006.1"/>
</dbReference>
<dbReference type="InterPro" id="IPR044068">
    <property type="entry name" value="CB"/>
</dbReference>
<dbReference type="InterPro" id="IPR002104">
    <property type="entry name" value="Integrase_catalytic"/>
</dbReference>
<evidence type="ECO:0000256" key="4">
    <source>
        <dbReference type="ARBA" id="ARBA00023172"/>
    </source>
</evidence>
<feature type="domain" description="Core-binding (CB)" evidence="7">
    <location>
        <begin position="101"/>
        <end position="182"/>
    </location>
</feature>
<proteinExistence type="inferred from homology"/>
<protein>
    <submittedName>
        <fullName evidence="8">DUF4102 domain-containing protein</fullName>
    </submittedName>
</protein>
<evidence type="ECO:0000313" key="8">
    <source>
        <dbReference type="EMBL" id="KAB0680065.1"/>
    </source>
</evidence>
<dbReference type="Pfam" id="PF22022">
    <property type="entry name" value="Phage_int_M"/>
    <property type="match status" value="1"/>
</dbReference>
<dbReference type="InterPro" id="IPR025166">
    <property type="entry name" value="Integrase_DNA_bind_dom"/>
</dbReference>
<dbReference type="GO" id="GO:0006310">
    <property type="term" value="P:DNA recombination"/>
    <property type="evidence" value="ECO:0007669"/>
    <property type="project" value="UniProtKB-KW"/>
</dbReference>
<dbReference type="InterPro" id="IPR053876">
    <property type="entry name" value="Phage_int_M"/>
</dbReference>
<accession>A0A7V7TWX9</accession>
<keyword evidence="9" id="KW-1185">Reference proteome</keyword>
<dbReference type="PROSITE" id="PS51900">
    <property type="entry name" value="CB"/>
    <property type="match status" value="1"/>
</dbReference>
<reference evidence="8 9" key="1">
    <citation type="submission" date="2019-09" db="EMBL/GenBank/DDBJ databases">
        <title>YIM 132180 draft genome.</title>
        <authorList>
            <person name="Zhang K."/>
        </authorList>
    </citation>
    <scope>NUCLEOTIDE SEQUENCE [LARGE SCALE GENOMIC DNA]</scope>
    <source>
        <strain evidence="8 9">YIM 132180</strain>
    </source>
</reference>
<evidence type="ECO:0000256" key="1">
    <source>
        <dbReference type="ARBA" id="ARBA00008857"/>
    </source>
</evidence>
<evidence type="ECO:0000256" key="5">
    <source>
        <dbReference type="PROSITE-ProRule" id="PRU01248"/>
    </source>
</evidence>
<evidence type="ECO:0000259" key="7">
    <source>
        <dbReference type="PROSITE" id="PS51900"/>
    </source>
</evidence>
<dbReference type="Pfam" id="PF13356">
    <property type="entry name" value="Arm-DNA-bind_3"/>
    <property type="match status" value="1"/>
</dbReference>
<evidence type="ECO:0000256" key="2">
    <source>
        <dbReference type="ARBA" id="ARBA00022908"/>
    </source>
</evidence>
<dbReference type="PROSITE" id="PS51898">
    <property type="entry name" value="TYR_RECOMBINASE"/>
    <property type="match status" value="1"/>
</dbReference>
<evidence type="ECO:0000313" key="9">
    <source>
        <dbReference type="Proteomes" id="UP000432089"/>
    </source>
</evidence>
<evidence type="ECO:0000256" key="3">
    <source>
        <dbReference type="ARBA" id="ARBA00023125"/>
    </source>
</evidence>
<dbReference type="PANTHER" id="PTHR30629">
    <property type="entry name" value="PROPHAGE INTEGRASE"/>
    <property type="match status" value="1"/>
</dbReference>
<dbReference type="SUPFAM" id="SSF56349">
    <property type="entry name" value="DNA breaking-rejoining enzymes"/>
    <property type="match status" value="1"/>
</dbReference>
<dbReference type="GO" id="GO:0015074">
    <property type="term" value="P:DNA integration"/>
    <property type="evidence" value="ECO:0007669"/>
    <property type="project" value="UniProtKB-KW"/>
</dbReference>
<dbReference type="EMBL" id="VZDO01000006">
    <property type="protein sequence ID" value="KAB0680065.1"/>
    <property type="molecule type" value="Genomic_DNA"/>
</dbReference>
<dbReference type="Pfam" id="PF00589">
    <property type="entry name" value="Phage_integrase"/>
    <property type="match status" value="1"/>
</dbReference>
<keyword evidence="3 5" id="KW-0238">DNA-binding</keyword>